<dbReference type="RefSeq" id="WP_256533115.1">
    <property type="nucleotide sequence ID" value="NZ_CP101824.1"/>
</dbReference>
<accession>A0ABD5NRA1</accession>
<evidence type="ECO:0000256" key="1">
    <source>
        <dbReference type="SAM" id="MobiDB-lite"/>
    </source>
</evidence>
<dbReference type="PANTHER" id="PTHR46112">
    <property type="entry name" value="AMINOPEPTIDASE"/>
    <property type="match status" value="1"/>
</dbReference>
<dbReference type="GeneID" id="73902227"/>
<keyword evidence="4" id="KW-1185">Reference proteome</keyword>
<proteinExistence type="predicted"/>
<name>A0ABD5NRA1_9EURY</name>
<dbReference type="Proteomes" id="UP001595846">
    <property type="component" value="Unassembled WGS sequence"/>
</dbReference>
<gene>
    <name evidence="3" type="ORF">ACFOUR_14660</name>
</gene>
<feature type="domain" description="Peptidase M24" evidence="2">
    <location>
        <begin position="147"/>
        <end position="371"/>
    </location>
</feature>
<dbReference type="InterPro" id="IPR000994">
    <property type="entry name" value="Pept_M24"/>
</dbReference>
<dbReference type="AlphaFoldDB" id="A0ABD5NRA1"/>
<dbReference type="SUPFAM" id="SSF55920">
    <property type="entry name" value="Creatinase/aminopeptidase"/>
    <property type="match status" value="1"/>
</dbReference>
<dbReference type="InterPro" id="IPR050659">
    <property type="entry name" value="Peptidase_M24B"/>
</dbReference>
<comment type="caution">
    <text evidence="3">The sequence shown here is derived from an EMBL/GenBank/DDBJ whole genome shotgun (WGS) entry which is preliminary data.</text>
</comment>
<dbReference type="Gene3D" id="3.90.230.10">
    <property type="entry name" value="Creatinase/methionine aminopeptidase superfamily"/>
    <property type="match status" value="1"/>
</dbReference>
<protein>
    <submittedName>
        <fullName evidence="3">M24 family metallopeptidase</fullName>
    </submittedName>
</protein>
<evidence type="ECO:0000259" key="2">
    <source>
        <dbReference type="Pfam" id="PF00557"/>
    </source>
</evidence>
<dbReference type="EMBL" id="JBHSAQ010000013">
    <property type="protein sequence ID" value="MFC3959602.1"/>
    <property type="molecule type" value="Genomic_DNA"/>
</dbReference>
<organism evidence="3 4">
    <name type="scientific">Halovivax cerinus</name>
    <dbReference type="NCBI Taxonomy" id="1487865"/>
    <lineage>
        <taxon>Archaea</taxon>
        <taxon>Methanobacteriati</taxon>
        <taxon>Methanobacteriota</taxon>
        <taxon>Stenosarchaea group</taxon>
        <taxon>Halobacteria</taxon>
        <taxon>Halobacteriales</taxon>
        <taxon>Natrialbaceae</taxon>
        <taxon>Halovivax</taxon>
    </lineage>
</organism>
<sequence>MTDRRDRIVDAASALDADGYLVDASTRSATQHYLAGFDAGEPFLSLVTADGIAQLFWGVDHETARTDGLADDVYRGSDFGYDGYGDADARNRVARRFVDHHDVGSVAVPDRFPLGTARTIERIARVDVVESDPIADLRARKSPAECEAIRAAAGAVDAAHERVASALAAAAVSDGRLTLGGEPLTGRSVERRIREAVLAEHCTLADAVVASGPDAANPHGSTDGALGARVPIVVDVVARHRDSGYHADGCRTFVVGEPPSIVRDRHETVRNALDEVASVLRPGVATAAVNDTLCAFFEERGFATPRTDPDAEAGVLHYMAHGVGLDVHERPLCTPDGDGVVERGHVLAVEPAVYGPDWGGVRIEDVFAITEDGCRRLSTSDRDPEPRPSSRSDG</sequence>
<evidence type="ECO:0000313" key="3">
    <source>
        <dbReference type="EMBL" id="MFC3959602.1"/>
    </source>
</evidence>
<dbReference type="PANTHER" id="PTHR46112:SF2">
    <property type="entry name" value="XAA-PRO AMINOPEPTIDASE P-RELATED"/>
    <property type="match status" value="1"/>
</dbReference>
<dbReference type="InterPro" id="IPR036005">
    <property type="entry name" value="Creatinase/aminopeptidase-like"/>
</dbReference>
<evidence type="ECO:0000313" key="4">
    <source>
        <dbReference type="Proteomes" id="UP001595846"/>
    </source>
</evidence>
<dbReference type="Pfam" id="PF00557">
    <property type="entry name" value="Peptidase_M24"/>
    <property type="match status" value="1"/>
</dbReference>
<reference evidence="3 4" key="1">
    <citation type="journal article" date="2019" name="Int. J. Syst. Evol. Microbiol.">
        <title>The Global Catalogue of Microorganisms (GCM) 10K type strain sequencing project: providing services to taxonomists for standard genome sequencing and annotation.</title>
        <authorList>
            <consortium name="The Broad Institute Genomics Platform"/>
            <consortium name="The Broad Institute Genome Sequencing Center for Infectious Disease"/>
            <person name="Wu L."/>
            <person name="Ma J."/>
        </authorList>
    </citation>
    <scope>NUCLEOTIDE SEQUENCE [LARGE SCALE GENOMIC DNA]</scope>
    <source>
        <strain evidence="3 4">IBRC-M 10256</strain>
    </source>
</reference>
<feature type="region of interest" description="Disordered" evidence="1">
    <location>
        <begin position="375"/>
        <end position="394"/>
    </location>
</feature>